<dbReference type="EMBL" id="LAZR01020939">
    <property type="protein sequence ID" value="KKL87050.1"/>
    <property type="molecule type" value="Genomic_DNA"/>
</dbReference>
<comment type="caution">
    <text evidence="1">The sequence shown here is derived from an EMBL/GenBank/DDBJ whole genome shotgun (WGS) entry which is preliminary data.</text>
</comment>
<sequence length="66" mass="7555">VWVRALDRLGNPIQWRSAENLLGQVLEHEVGHLDGQTVEDILVPVPAPRPEWKQVRTRYGTMGRGR</sequence>
<dbReference type="AlphaFoldDB" id="A0A0F9HZG0"/>
<proteinExistence type="predicted"/>
<protein>
    <recommendedName>
        <fullName evidence="2">Peptide deformylase</fullName>
    </recommendedName>
</protein>
<dbReference type="Gene3D" id="3.90.45.10">
    <property type="entry name" value="Peptide deformylase"/>
    <property type="match status" value="1"/>
</dbReference>
<evidence type="ECO:0000313" key="1">
    <source>
        <dbReference type="EMBL" id="KKL87050.1"/>
    </source>
</evidence>
<dbReference type="SUPFAM" id="SSF56420">
    <property type="entry name" value="Peptide deformylase"/>
    <property type="match status" value="1"/>
</dbReference>
<gene>
    <name evidence="1" type="ORF">LCGC14_1938520</name>
</gene>
<reference evidence="1" key="1">
    <citation type="journal article" date="2015" name="Nature">
        <title>Complex archaea that bridge the gap between prokaryotes and eukaryotes.</title>
        <authorList>
            <person name="Spang A."/>
            <person name="Saw J.H."/>
            <person name="Jorgensen S.L."/>
            <person name="Zaremba-Niedzwiedzka K."/>
            <person name="Martijn J."/>
            <person name="Lind A.E."/>
            <person name="van Eijk R."/>
            <person name="Schleper C."/>
            <person name="Guy L."/>
            <person name="Ettema T.J."/>
        </authorList>
    </citation>
    <scope>NUCLEOTIDE SEQUENCE</scope>
</reference>
<name>A0A0F9HZG0_9ZZZZ</name>
<accession>A0A0F9HZG0</accession>
<evidence type="ECO:0008006" key="2">
    <source>
        <dbReference type="Google" id="ProtNLM"/>
    </source>
</evidence>
<dbReference type="InterPro" id="IPR036821">
    <property type="entry name" value="Peptide_deformylase_sf"/>
</dbReference>
<organism evidence="1">
    <name type="scientific">marine sediment metagenome</name>
    <dbReference type="NCBI Taxonomy" id="412755"/>
    <lineage>
        <taxon>unclassified sequences</taxon>
        <taxon>metagenomes</taxon>
        <taxon>ecological metagenomes</taxon>
    </lineage>
</organism>
<feature type="non-terminal residue" evidence="1">
    <location>
        <position position="1"/>
    </location>
</feature>